<accession>A0A4Z2F9C7</accession>
<protein>
    <submittedName>
        <fullName evidence="3">Uncharacterized protein</fullName>
    </submittedName>
</protein>
<sequence>MAPVEARHGRVVGHLLRHEPNPIAVRVPSPLRRPGDGGRGRGRRVGRGAVGGPVRSNAVPRNVPGTVEVLAQDRVVGLLGHGALAALVEGGQVVLHEADDALLWRAAGGDGQEHVGVSHEVSVHLQQGVLLQDEENESSRIRMEPTGLRGIMITWPEEDLNEPYPCEVHAQFQLGQQVKHDAPLVVQDSQVFLLILLCVCGLVAGIQSLWAAGAARLLPLVVETDDRWSS</sequence>
<evidence type="ECO:0000256" key="1">
    <source>
        <dbReference type="SAM" id="MobiDB-lite"/>
    </source>
</evidence>
<gene>
    <name evidence="3" type="ORF">EYF80_052406</name>
</gene>
<keyword evidence="4" id="KW-1185">Reference proteome</keyword>
<name>A0A4Z2F9C7_9TELE</name>
<reference evidence="3 4" key="1">
    <citation type="submission" date="2019-03" db="EMBL/GenBank/DDBJ databases">
        <title>First draft genome of Liparis tanakae, snailfish: a comprehensive survey of snailfish specific genes.</title>
        <authorList>
            <person name="Kim W."/>
            <person name="Song I."/>
            <person name="Jeong J.-H."/>
            <person name="Kim D."/>
            <person name="Kim S."/>
            <person name="Ryu S."/>
            <person name="Song J.Y."/>
            <person name="Lee S.K."/>
        </authorList>
    </citation>
    <scope>NUCLEOTIDE SEQUENCE [LARGE SCALE GENOMIC DNA]</scope>
    <source>
        <tissue evidence="3">Muscle</tissue>
    </source>
</reference>
<dbReference type="Proteomes" id="UP000314294">
    <property type="component" value="Unassembled WGS sequence"/>
</dbReference>
<comment type="caution">
    <text evidence="3">The sequence shown here is derived from an EMBL/GenBank/DDBJ whole genome shotgun (WGS) entry which is preliminary data.</text>
</comment>
<keyword evidence="2" id="KW-0812">Transmembrane</keyword>
<keyword evidence="2" id="KW-0472">Membrane</keyword>
<feature type="region of interest" description="Disordered" evidence="1">
    <location>
        <begin position="25"/>
        <end position="59"/>
    </location>
</feature>
<evidence type="ECO:0000256" key="2">
    <source>
        <dbReference type="SAM" id="Phobius"/>
    </source>
</evidence>
<dbReference type="AlphaFoldDB" id="A0A4Z2F9C7"/>
<proteinExistence type="predicted"/>
<evidence type="ECO:0000313" key="4">
    <source>
        <dbReference type="Proteomes" id="UP000314294"/>
    </source>
</evidence>
<keyword evidence="2" id="KW-1133">Transmembrane helix</keyword>
<evidence type="ECO:0000313" key="3">
    <source>
        <dbReference type="EMBL" id="TNN37431.1"/>
    </source>
</evidence>
<dbReference type="EMBL" id="SRLO01001490">
    <property type="protein sequence ID" value="TNN37431.1"/>
    <property type="molecule type" value="Genomic_DNA"/>
</dbReference>
<organism evidence="3 4">
    <name type="scientific">Liparis tanakae</name>
    <name type="common">Tanaka's snailfish</name>
    <dbReference type="NCBI Taxonomy" id="230148"/>
    <lineage>
        <taxon>Eukaryota</taxon>
        <taxon>Metazoa</taxon>
        <taxon>Chordata</taxon>
        <taxon>Craniata</taxon>
        <taxon>Vertebrata</taxon>
        <taxon>Euteleostomi</taxon>
        <taxon>Actinopterygii</taxon>
        <taxon>Neopterygii</taxon>
        <taxon>Teleostei</taxon>
        <taxon>Neoteleostei</taxon>
        <taxon>Acanthomorphata</taxon>
        <taxon>Eupercaria</taxon>
        <taxon>Perciformes</taxon>
        <taxon>Cottioidei</taxon>
        <taxon>Cottales</taxon>
        <taxon>Liparidae</taxon>
        <taxon>Liparis</taxon>
    </lineage>
</organism>
<feature type="transmembrane region" description="Helical" evidence="2">
    <location>
        <begin position="191"/>
        <end position="212"/>
    </location>
</feature>